<evidence type="ECO:0000259" key="2">
    <source>
        <dbReference type="Pfam" id="PF02492"/>
    </source>
</evidence>
<name>A0A813J431_POLGL</name>
<dbReference type="Gene3D" id="3.40.50.300">
    <property type="entry name" value="P-loop containing nucleotide triphosphate hydrolases"/>
    <property type="match status" value="1"/>
</dbReference>
<dbReference type="InterPro" id="IPR003495">
    <property type="entry name" value="CobW/HypB/UreG_nucleotide-bd"/>
</dbReference>
<evidence type="ECO:0000256" key="1">
    <source>
        <dbReference type="SAM" id="MobiDB-lite"/>
    </source>
</evidence>
<dbReference type="Pfam" id="PF02492">
    <property type="entry name" value="cobW"/>
    <property type="match status" value="1"/>
</dbReference>
<feature type="non-terminal residue" evidence="3">
    <location>
        <position position="1"/>
    </location>
</feature>
<feature type="region of interest" description="Disordered" evidence="1">
    <location>
        <begin position="231"/>
        <end position="254"/>
    </location>
</feature>
<dbReference type="Proteomes" id="UP000626109">
    <property type="component" value="Unassembled WGS sequence"/>
</dbReference>
<dbReference type="EMBL" id="CAJNNW010018025">
    <property type="protein sequence ID" value="CAE8662220.1"/>
    <property type="molecule type" value="Genomic_DNA"/>
</dbReference>
<dbReference type="AlphaFoldDB" id="A0A813J431"/>
<feature type="domain" description="CobW/HypB/UreG nucleotide-binding" evidence="2">
    <location>
        <begin position="259"/>
        <end position="362"/>
    </location>
</feature>
<reference evidence="3" key="1">
    <citation type="submission" date="2021-02" db="EMBL/GenBank/DDBJ databases">
        <authorList>
            <person name="Dougan E. K."/>
            <person name="Rhodes N."/>
            <person name="Thang M."/>
            <person name="Chan C."/>
        </authorList>
    </citation>
    <scope>NUCLEOTIDE SEQUENCE</scope>
</reference>
<organism evidence="3 4">
    <name type="scientific">Polarella glacialis</name>
    <name type="common">Dinoflagellate</name>
    <dbReference type="NCBI Taxonomy" id="89957"/>
    <lineage>
        <taxon>Eukaryota</taxon>
        <taxon>Sar</taxon>
        <taxon>Alveolata</taxon>
        <taxon>Dinophyceae</taxon>
        <taxon>Suessiales</taxon>
        <taxon>Suessiaceae</taxon>
        <taxon>Polarella</taxon>
    </lineage>
</organism>
<accession>A0A813J431</accession>
<dbReference type="PANTHER" id="PTHR13748:SF62">
    <property type="entry name" value="COBW DOMAIN-CONTAINING PROTEIN"/>
    <property type="match status" value="1"/>
</dbReference>
<protein>
    <recommendedName>
        <fullName evidence="2">CobW/HypB/UreG nucleotide-binding domain-containing protein</fullName>
    </recommendedName>
</protein>
<feature type="compositionally biased region" description="Basic and acidic residues" evidence="1">
    <location>
        <begin position="141"/>
        <end position="166"/>
    </location>
</feature>
<comment type="caution">
    <text evidence="3">The sequence shown here is derived from an EMBL/GenBank/DDBJ whole genome shotgun (WGS) entry which is preliminary data.</text>
</comment>
<dbReference type="PANTHER" id="PTHR13748">
    <property type="entry name" value="COBW-RELATED"/>
    <property type="match status" value="1"/>
</dbReference>
<sequence length="491" mass="52517">WRTLECRTATAEIKTIAFCFAALAARNLLATMGTPSGAKNQTLFMDRLFNHDVRDFDGHPVQGPGVEGNDQHLLASNEIQNQMNKAQKHSEGNEFRLAASGHRMERKLGRVGQMANLAVSAQGPAAPSLAKKRLPSFVKLKSKDDASAEEPRKPDEADKKRQRVDVGDPVETGVPAPAASPESATGSIAGPSPAASLLGGYESSEDEEVGMVESEQGVFGALWPLTSCSSTDLKERSTGKATNQRLTYTREGSPDGDLSRLLVELSSKQDELRLTHMFIETTGVADPRPFISLFTNQVASAFELEGVIGVVDLVRAPNLLASSKEAPSIGSRGAVQLSCTDLLVFNKLDELQDHQVLEQVVATQELVLAKAMGNASGPDELSPILLDPCAFARVTYKEIHSSLGKLHARRRHSTSAGPCPLPALQPSAFSMSFGPGAGHDASCQTACLVVPRGGVRLDAALATLQAMLDCGDAYRIQARVWDQSLLTGKHF</sequence>
<proteinExistence type="predicted"/>
<dbReference type="InterPro" id="IPR051316">
    <property type="entry name" value="Zinc-reg_GTPase_activator"/>
</dbReference>
<dbReference type="InterPro" id="IPR027417">
    <property type="entry name" value="P-loop_NTPase"/>
</dbReference>
<gene>
    <name evidence="3" type="ORF">PGLA2088_LOCUS14773</name>
</gene>
<feature type="region of interest" description="Disordered" evidence="1">
    <location>
        <begin position="121"/>
        <end position="213"/>
    </location>
</feature>
<evidence type="ECO:0000313" key="4">
    <source>
        <dbReference type="Proteomes" id="UP000626109"/>
    </source>
</evidence>
<evidence type="ECO:0000313" key="3">
    <source>
        <dbReference type="EMBL" id="CAE8662220.1"/>
    </source>
</evidence>
<dbReference type="GO" id="GO:0005737">
    <property type="term" value="C:cytoplasm"/>
    <property type="evidence" value="ECO:0007669"/>
    <property type="project" value="TreeGrafter"/>
</dbReference>